<evidence type="ECO:0000313" key="16">
    <source>
        <dbReference type="WBParaSite" id="Pan_g23806.t1"/>
    </source>
</evidence>
<evidence type="ECO:0000256" key="1">
    <source>
        <dbReference type="ARBA" id="ARBA00001928"/>
    </source>
</evidence>
<keyword evidence="6" id="KW-0210">Decarboxylase</keyword>
<comment type="catalytic activity">
    <reaction evidence="14">
        <text>S-adenosyl-L-methionine + H(+) = S-adenosyl 3-(methylsulfanyl)propylamine + CO2</text>
        <dbReference type="Rhea" id="RHEA:15981"/>
        <dbReference type="ChEBI" id="CHEBI:15378"/>
        <dbReference type="ChEBI" id="CHEBI:16526"/>
        <dbReference type="ChEBI" id="CHEBI:57443"/>
        <dbReference type="ChEBI" id="CHEBI:59789"/>
        <dbReference type="EC" id="4.1.1.50"/>
    </reaction>
</comment>
<evidence type="ECO:0000256" key="7">
    <source>
        <dbReference type="ARBA" id="ARBA00022813"/>
    </source>
</evidence>
<dbReference type="GO" id="GO:0006597">
    <property type="term" value="P:spermine biosynthetic process"/>
    <property type="evidence" value="ECO:0007669"/>
    <property type="project" value="InterPro"/>
</dbReference>
<evidence type="ECO:0000256" key="9">
    <source>
        <dbReference type="ARBA" id="ARBA00023115"/>
    </source>
</evidence>
<dbReference type="InterPro" id="IPR016067">
    <property type="entry name" value="S-AdoMet_deCO2ase_core"/>
</dbReference>
<dbReference type="NCBIfam" id="TIGR00535">
    <property type="entry name" value="SAM_DCase"/>
    <property type="match status" value="1"/>
</dbReference>
<dbReference type="SUPFAM" id="SSF56276">
    <property type="entry name" value="S-adenosylmethionine decarboxylase"/>
    <property type="match status" value="1"/>
</dbReference>
<organism evidence="15 16">
    <name type="scientific">Panagrellus redivivus</name>
    <name type="common">Microworm</name>
    <dbReference type="NCBI Taxonomy" id="6233"/>
    <lineage>
        <taxon>Eukaryota</taxon>
        <taxon>Metazoa</taxon>
        <taxon>Ecdysozoa</taxon>
        <taxon>Nematoda</taxon>
        <taxon>Chromadorea</taxon>
        <taxon>Rhabditida</taxon>
        <taxon>Tylenchina</taxon>
        <taxon>Panagrolaimomorpha</taxon>
        <taxon>Panagrolaimoidea</taxon>
        <taxon>Panagrolaimidae</taxon>
        <taxon>Panagrellus</taxon>
    </lineage>
</organism>
<dbReference type="EC" id="4.1.1.50" evidence="4"/>
<evidence type="ECO:0000256" key="5">
    <source>
        <dbReference type="ARBA" id="ARBA00022691"/>
    </source>
</evidence>
<proteinExistence type="inferred from homology"/>
<keyword evidence="12" id="KW-0704">Schiff base</keyword>
<dbReference type="Proteomes" id="UP000492821">
    <property type="component" value="Unassembled WGS sequence"/>
</dbReference>
<keyword evidence="7" id="KW-0068">Autocatalytic cleavage</keyword>
<evidence type="ECO:0000256" key="8">
    <source>
        <dbReference type="ARBA" id="ARBA00023066"/>
    </source>
</evidence>
<keyword evidence="8" id="KW-0745">Spermidine biosynthesis</keyword>
<dbReference type="GO" id="GO:0004014">
    <property type="term" value="F:adenosylmethionine decarboxylase activity"/>
    <property type="evidence" value="ECO:0007669"/>
    <property type="project" value="UniProtKB-EC"/>
</dbReference>
<evidence type="ECO:0000256" key="6">
    <source>
        <dbReference type="ARBA" id="ARBA00022793"/>
    </source>
</evidence>
<dbReference type="UniPathway" id="UPA00331">
    <property type="reaction ID" value="UER00451"/>
</dbReference>
<keyword evidence="5" id="KW-0949">S-adenosyl-L-methionine</keyword>
<dbReference type="GO" id="GO:0005829">
    <property type="term" value="C:cytosol"/>
    <property type="evidence" value="ECO:0007669"/>
    <property type="project" value="TreeGrafter"/>
</dbReference>
<evidence type="ECO:0000256" key="2">
    <source>
        <dbReference type="ARBA" id="ARBA00004911"/>
    </source>
</evidence>
<evidence type="ECO:0000256" key="10">
    <source>
        <dbReference type="ARBA" id="ARBA00023145"/>
    </source>
</evidence>
<dbReference type="AlphaFoldDB" id="A0A7E4ZXU5"/>
<keyword evidence="15" id="KW-1185">Reference proteome</keyword>
<evidence type="ECO:0000313" key="15">
    <source>
        <dbReference type="Proteomes" id="UP000492821"/>
    </source>
</evidence>
<keyword evidence="9" id="KW-0620">Polyamine biosynthesis</keyword>
<evidence type="ECO:0000256" key="3">
    <source>
        <dbReference type="ARBA" id="ARBA00008466"/>
    </source>
</evidence>
<keyword evidence="10" id="KW-0865">Zymogen</keyword>
<dbReference type="PANTHER" id="PTHR11570:SF0">
    <property type="entry name" value="S-ADENOSYLMETHIONINE DECARBOXYLASE PROENZYME"/>
    <property type="match status" value="1"/>
</dbReference>
<dbReference type="InterPro" id="IPR018166">
    <property type="entry name" value="S-AdoMet_deCO2ase_CS"/>
</dbReference>
<comment type="cofactor">
    <cofactor evidence="1">
        <name>pyruvate</name>
        <dbReference type="ChEBI" id="CHEBI:15361"/>
    </cofactor>
</comment>
<comment type="pathway">
    <text evidence="2">Amine and polyamine biosynthesis; S-adenosylmethioninamine biosynthesis; S-adenosylmethioninamine from S-adenosyl-L-methionine: step 1/1.</text>
</comment>
<dbReference type="Gene3D" id="3.60.90.10">
    <property type="entry name" value="S-adenosylmethionine decarboxylase"/>
    <property type="match status" value="1"/>
</dbReference>
<keyword evidence="13" id="KW-0670">Pyruvate</keyword>
<evidence type="ECO:0000256" key="13">
    <source>
        <dbReference type="ARBA" id="ARBA00023317"/>
    </source>
</evidence>
<sequence>MTHWEKQIYVSKKQDGVYGCEAPHPRASPSTSLAGPCSCHFYTTQPSPTTTIQPFNMTTTSNLEVSLIETTPIEEVISSCPSEVESDTISDDGGHFFEGAEKLLEVWFDADDDPNAKSLRLIPYDEIEALLEIAQCHILHFKTNGILDSYVLSESSMFISDNRVIMKTCGTTKLLDSVERLLQLADKYAGLTKVANVYYSRKNFLKPDLQPAIHQNFDSEVDHLDAFFEEGAAYCMGSLKEHRWYLYTMSMPQAPPAHPDHTLEICMTNIPDDTLAVYSKAVSADGPECTRLGGIDKLVPEGTLIHEELFDPVGYSMNGLLPDSDQYVTIHITPEPDFCYVSFETNQREECLYRQTLKVLDCFKPREFLMTVFANDISKSGTETQLMLWNQDIPGYTRTSLQFLRLQYDTLVYAQFTQRQFVGKKKPVFKKRRLVHGPGSDSDE</sequence>
<dbReference type="InterPro" id="IPR001985">
    <property type="entry name" value="S-AdoMet_decarboxylase_euk"/>
</dbReference>
<evidence type="ECO:0000256" key="14">
    <source>
        <dbReference type="ARBA" id="ARBA00048112"/>
    </source>
</evidence>
<evidence type="ECO:0000256" key="4">
    <source>
        <dbReference type="ARBA" id="ARBA00012357"/>
    </source>
</evidence>
<comment type="similarity">
    <text evidence="3">Belongs to the eukaryotic AdoMetDC family.</text>
</comment>
<dbReference type="WBParaSite" id="Pan_g23806.t1">
    <property type="protein sequence ID" value="Pan_g23806.t1"/>
    <property type="gene ID" value="Pan_g23806"/>
</dbReference>
<reference evidence="16" key="2">
    <citation type="submission" date="2020-10" db="UniProtKB">
        <authorList>
            <consortium name="WormBaseParasite"/>
        </authorList>
    </citation>
    <scope>IDENTIFICATION</scope>
</reference>
<dbReference type="PROSITE" id="PS01336">
    <property type="entry name" value="ADOMETDC"/>
    <property type="match status" value="1"/>
</dbReference>
<dbReference type="InterPro" id="IPR048283">
    <property type="entry name" value="AdoMetDC-like"/>
</dbReference>
<dbReference type="Pfam" id="PF01536">
    <property type="entry name" value="SAM_decarbox"/>
    <property type="match status" value="1"/>
</dbReference>
<dbReference type="PANTHER" id="PTHR11570">
    <property type="entry name" value="S-ADENOSYLMETHIONINE DECARBOXYLASE"/>
    <property type="match status" value="1"/>
</dbReference>
<reference evidence="15" key="1">
    <citation type="journal article" date="2013" name="Genetics">
        <title>The draft genome and transcriptome of Panagrellus redivivus are shaped by the harsh demands of a free-living lifestyle.</title>
        <authorList>
            <person name="Srinivasan J."/>
            <person name="Dillman A.R."/>
            <person name="Macchietto M.G."/>
            <person name="Heikkinen L."/>
            <person name="Lakso M."/>
            <person name="Fracchia K.M."/>
            <person name="Antoshechkin I."/>
            <person name="Mortazavi A."/>
            <person name="Wong G."/>
            <person name="Sternberg P.W."/>
        </authorList>
    </citation>
    <scope>NUCLEOTIDE SEQUENCE [LARGE SCALE GENOMIC DNA]</scope>
    <source>
        <strain evidence="15">MT8872</strain>
    </source>
</reference>
<evidence type="ECO:0000256" key="12">
    <source>
        <dbReference type="ARBA" id="ARBA00023270"/>
    </source>
</evidence>
<protein>
    <recommendedName>
        <fullName evidence="4">adenosylmethionine decarboxylase</fullName>
        <ecNumber evidence="4">4.1.1.50</ecNumber>
    </recommendedName>
</protein>
<dbReference type="GO" id="GO:0008295">
    <property type="term" value="P:spermidine biosynthetic process"/>
    <property type="evidence" value="ECO:0007669"/>
    <property type="project" value="UniProtKB-KW"/>
</dbReference>
<keyword evidence="11" id="KW-0456">Lyase</keyword>
<name>A0A7E4ZXU5_PANRE</name>
<evidence type="ECO:0000256" key="11">
    <source>
        <dbReference type="ARBA" id="ARBA00023239"/>
    </source>
</evidence>
<accession>A0A7E4ZXU5</accession>